<evidence type="ECO:0000256" key="1">
    <source>
        <dbReference type="SAM" id="MobiDB-lite"/>
    </source>
</evidence>
<feature type="region of interest" description="Disordered" evidence="1">
    <location>
        <begin position="1"/>
        <end position="37"/>
    </location>
</feature>
<dbReference type="InterPro" id="IPR038859">
    <property type="entry name" value="RHL1"/>
</dbReference>
<feature type="compositionally biased region" description="Low complexity" evidence="1">
    <location>
        <begin position="389"/>
        <end position="405"/>
    </location>
</feature>
<feature type="compositionally biased region" description="Acidic residues" evidence="1">
    <location>
        <begin position="427"/>
        <end position="440"/>
    </location>
</feature>
<gene>
    <name evidence="2" type="ORF">WJX74_009178</name>
</gene>
<evidence type="ECO:0000313" key="2">
    <source>
        <dbReference type="EMBL" id="KAK9840394.1"/>
    </source>
</evidence>
<dbReference type="PANTHER" id="PTHR35698:SF2">
    <property type="entry name" value="DNA-BINDING PROTEIN RHL1"/>
    <property type="match status" value="1"/>
</dbReference>
<dbReference type="AlphaFoldDB" id="A0AAW1S2S7"/>
<dbReference type="GO" id="GO:0003677">
    <property type="term" value="F:DNA binding"/>
    <property type="evidence" value="ECO:0007669"/>
    <property type="project" value="InterPro"/>
</dbReference>
<proteinExistence type="predicted"/>
<organism evidence="2 3">
    <name type="scientific">Apatococcus lobatus</name>
    <dbReference type="NCBI Taxonomy" id="904363"/>
    <lineage>
        <taxon>Eukaryota</taxon>
        <taxon>Viridiplantae</taxon>
        <taxon>Chlorophyta</taxon>
        <taxon>core chlorophytes</taxon>
        <taxon>Trebouxiophyceae</taxon>
        <taxon>Chlorellales</taxon>
        <taxon>Chlorellaceae</taxon>
        <taxon>Apatococcus</taxon>
    </lineage>
</organism>
<feature type="compositionally biased region" description="Polar residues" evidence="1">
    <location>
        <begin position="219"/>
        <end position="229"/>
    </location>
</feature>
<evidence type="ECO:0008006" key="4">
    <source>
        <dbReference type="Google" id="ProtNLM"/>
    </source>
</evidence>
<feature type="compositionally biased region" description="Basic and acidic residues" evidence="1">
    <location>
        <begin position="274"/>
        <end position="294"/>
    </location>
</feature>
<name>A0AAW1S2S7_9CHLO</name>
<dbReference type="GO" id="GO:0042023">
    <property type="term" value="P:DNA endoreduplication"/>
    <property type="evidence" value="ECO:0007669"/>
    <property type="project" value="InterPro"/>
</dbReference>
<sequence>MAPRQAAKAGASEKESNPEQLEASRLQQQAYDSGVVSKSKRLNTKQLPLDKALKRADGQDIVKKSSIRKGRYLLNICAKIAPAAAGRLGTLAGLDGRNPVLYMDFPEGRLKFLGTLVFPKNNYMVLKFGRKEVLCEDVLESMIVFPEAIWVGTAADNPEEVALPMPASLQTQRHEKYAFRDEAADGEAALPTQAGKPDLAEASGSEADDEEDCVGSQEPVRQSQRTASRSGKRPRYMVDIESDDPEDSTDDDDGDEDDDDMPHRSNKAQQAARNDPRKPPARPVRKDSNEEPPGKSKPAAAKKAKQGSLDMFMGKAPRQDPPKAKPRPVAAPKRTPSRSAADLAGPKAPASAAKRSTPKSARKTAASSSDDAIEIVSSGEEDEINLLSQATPSQRPARAARTAAAKKLVEAPVTASESDSGGSESEAPAEGDENDTDFEA</sequence>
<dbReference type="Proteomes" id="UP001438707">
    <property type="component" value="Unassembled WGS sequence"/>
</dbReference>
<dbReference type="PANTHER" id="PTHR35698">
    <property type="entry name" value="DNA-BINDING PROTEIN RHL1"/>
    <property type="match status" value="1"/>
</dbReference>
<feature type="compositionally biased region" description="Acidic residues" evidence="1">
    <location>
        <begin position="240"/>
        <end position="260"/>
    </location>
</feature>
<feature type="compositionally biased region" description="Low complexity" evidence="1">
    <location>
        <begin position="415"/>
        <end position="426"/>
    </location>
</feature>
<feature type="region of interest" description="Disordered" evidence="1">
    <location>
        <begin position="187"/>
        <end position="440"/>
    </location>
</feature>
<accession>A0AAW1S2S7</accession>
<protein>
    <recommendedName>
        <fullName evidence="4">DNA-binding protein RHL1</fullName>
    </recommendedName>
</protein>
<comment type="caution">
    <text evidence="2">The sequence shown here is derived from an EMBL/GenBank/DDBJ whole genome shotgun (WGS) entry which is preliminary data.</text>
</comment>
<evidence type="ECO:0000313" key="3">
    <source>
        <dbReference type="Proteomes" id="UP001438707"/>
    </source>
</evidence>
<reference evidence="2 3" key="1">
    <citation type="journal article" date="2024" name="Nat. Commun.">
        <title>Phylogenomics reveals the evolutionary origins of lichenization in chlorophyte algae.</title>
        <authorList>
            <person name="Puginier C."/>
            <person name="Libourel C."/>
            <person name="Otte J."/>
            <person name="Skaloud P."/>
            <person name="Haon M."/>
            <person name="Grisel S."/>
            <person name="Petersen M."/>
            <person name="Berrin J.G."/>
            <person name="Delaux P.M."/>
            <person name="Dal Grande F."/>
            <person name="Keller J."/>
        </authorList>
    </citation>
    <scope>NUCLEOTIDE SEQUENCE [LARGE SCALE GENOMIC DNA]</scope>
    <source>
        <strain evidence="2 3">SAG 2145</strain>
    </source>
</reference>
<dbReference type="EMBL" id="JALJOS010000004">
    <property type="protein sequence ID" value="KAK9840394.1"/>
    <property type="molecule type" value="Genomic_DNA"/>
</dbReference>
<keyword evidence="3" id="KW-1185">Reference proteome</keyword>